<dbReference type="InterPro" id="IPR039355">
    <property type="entry name" value="Transcription_factor_GATA"/>
</dbReference>
<dbReference type="InterPro" id="IPR013088">
    <property type="entry name" value="Znf_NHR/GATA"/>
</dbReference>
<keyword evidence="6" id="KW-0238">DNA-binding</keyword>
<dbReference type="GO" id="GO:0005634">
    <property type="term" value="C:nucleus"/>
    <property type="evidence" value="ECO:0007669"/>
    <property type="project" value="UniProtKB-SubCell"/>
</dbReference>
<dbReference type="PRINTS" id="PR00619">
    <property type="entry name" value="GATAZNFINGER"/>
</dbReference>
<evidence type="ECO:0000256" key="8">
    <source>
        <dbReference type="ARBA" id="ARBA00023242"/>
    </source>
</evidence>
<dbReference type="GO" id="GO:0008270">
    <property type="term" value="F:zinc ion binding"/>
    <property type="evidence" value="ECO:0007669"/>
    <property type="project" value="UniProtKB-KW"/>
</dbReference>
<feature type="domain" description="GATA-type" evidence="10">
    <location>
        <begin position="240"/>
        <end position="293"/>
    </location>
</feature>
<dbReference type="Gene3D" id="3.30.50.10">
    <property type="entry name" value="Erythroid Transcription Factor GATA-1, subunit A"/>
    <property type="match status" value="1"/>
</dbReference>
<dbReference type="EMBL" id="GHBP01002000">
    <property type="protein sequence ID" value="NDJ92958.1"/>
    <property type="molecule type" value="Transcribed_RNA"/>
</dbReference>
<name>A0A6G3MFY5_HENSL</name>
<dbReference type="GO" id="GO:0000981">
    <property type="term" value="F:DNA-binding transcription factor activity, RNA polymerase II-specific"/>
    <property type="evidence" value="ECO:0007669"/>
    <property type="project" value="TreeGrafter"/>
</dbReference>
<dbReference type="PANTHER" id="PTHR10071">
    <property type="entry name" value="TRANSCRIPTION FACTOR GATA FAMILY MEMBER"/>
    <property type="match status" value="1"/>
</dbReference>
<proteinExistence type="predicted"/>
<dbReference type="InterPro" id="IPR000679">
    <property type="entry name" value="Znf_GATA"/>
</dbReference>
<dbReference type="GO" id="GO:0000122">
    <property type="term" value="P:negative regulation of transcription by RNA polymerase II"/>
    <property type="evidence" value="ECO:0007669"/>
    <property type="project" value="TreeGrafter"/>
</dbReference>
<keyword evidence="7" id="KW-0804">Transcription</keyword>
<keyword evidence="5" id="KW-0805">Transcription regulation</keyword>
<evidence type="ECO:0000256" key="7">
    <source>
        <dbReference type="ARBA" id="ARBA00023163"/>
    </source>
</evidence>
<dbReference type="GO" id="GO:0045944">
    <property type="term" value="P:positive regulation of transcription by RNA polymerase II"/>
    <property type="evidence" value="ECO:0007669"/>
    <property type="project" value="TreeGrafter"/>
</dbReference>
<evidence type="ECO:0000256" key="4">
    <source>
        <dbReference type="ARBA" id="ARBA00022833"/>
    </source>
</evidence>
<dbReference type="FunFam" id="3.30.50.10:FF:000032">
    <property type="entry name" value="Transcription factor GATA-3"/>
    <property type="match status" value="1"/>
</dbReference>
<evidence type="ECO:0000256" key="6">
    <source>
        <dbReference type="ARBA" id="ARBA00023125"/>
    </source>
</evidence>
<evidence type="ECO:0000256" key="5">
    <source>
        <dbReference type="ARBA" id="ARBA00023015"/>
    </source>
</evidence>
<organism evidence="11">
    <name type="scientific">Henneguya salminicola</name>
    <name type="common">Myxosporean</name>
    <dbReference type="NCBI Taxonomy" id="69463"/>
    <lineage>
        <taxon>Eukaryota</taxon>
        <taxon>Metazoa</taxon>
        <taxon>Cnidaria</taxon>
        <taxon>Myxozoa</taxon>
        <taxon>Myxosporea</taxon>
        <taxon>Bivalvulida</taxon>
        <taxon>Platysporina</taxon>
        <taxon>Myxobolidae</taxon>
        <taxon>Henneguya</taxon>
    </lineage>
</organism>
<dbReference type="SMART" id="SM00401">
    <property type="entry name" value="ZnF_GATA"/>
    <property type="match status" value="1"/>
</dbReference>
<sequence>MSNSKDIEIKSKFISTLPHTYPMKSQLLSKKKETDEIIGYDHVPYSSINSNYQSLFPSVLNLPYSNNGNSYNVYSPMKAFAVSNITGANNSPNNFYSIIEQDKNYNDTQPQLPMIKYLGSNPNEYFTPENYSRNDHALNSYLTKDSDFSYSCNGFNQYDGYRVNNPSIGYMNLMANMNMKHCLNCDSYIPETMTLDGFLNDFCSHCNFSYTAHSRNYPTSQKTKKRSVDLFFSILKISIKKNGTLCINCKTTQTTLWRRSAEGDSVCNACGLYFKLHKFNRPVSMKKETIQTRNRKKNLNLKQKSEAAQYNHEEPFSYPQPLLNNNTSNFFKSSSDSIMTDYKTVM</sequence>
<keyword evidence="2" id="KW-0479">Metal-binding</keyword>
<evidence type="ECO:0000259" key="10">
    <source>
        <dbReference type="PROSITE" id="PS50114"/>
    </source>
</evidence>
<dbReference type="Pfam" id="PF00320">
    <property type="entry name" value="GATA"/>
    <property type="match status" value="1"/>
</dbReference>
<dbReference type="PROSITE" id="PS00344">
    <property type="entry name" value="GATA_ZN_FINGER_1"/>
    <property type="match status" value="1"/>
</dbReference>
<dbReference type="PANTHER" id="PTHR10071:SF281">
    <property type="entry name" value="BOX A-BINDING FACTOR-RELATED"/>
    <property type="match status" value="1"/>
</dbReference>
<dbReference type="GO" id="GO:0000978">
    <property type="term" value="F:RNA polymerase II cis-regulatory region sequence-specific DNA binding"/>
    <property type="evidence" value="ECO:0007669"/>
    <property type="project" value="TreeGrafter"/>
</dbReference>
<dbReference type="SUPFAM" id="SSF57716">
    <property type="entry name" value="Glucocorticoid receptor-like (DNA-binding domain)"/>
    <property type="match status" value="1"/>
</dbReference>
<evidence type="ECO:0000313" key="11">
    <source>
        <dbReference type="EMBL" id="NDJ92958.1"/>
    </source>
</evidence>
<comment type="subcellular location">
    <subcellularLocation>
        <location evidence="1">Nucleus</location>
    </subcellularLocation>
</comment>
<reference evidence="11" key="1">
    <citation type="submission" date="2018-11" db="EMBL/GenBank/DDBJ databases">
        <title>Henneguya salminicola genome and transcriptome.</title>
        <authorList>
            <person name="Yahalomi D."/>
            <person name="Atkinson S.D."/>
            <person name="Neuhof M."/>
            <person name="Chang E.S."/>
            <person name="Philippe H."/>
            <person name="Cartwright P."/>
            <person name="Bartholomew J.L."/>
            <person name="Huchon D."/>
        </authorList>
    </citation>
    <scope>NUCLEOTIDE SEQUENCE</scope>
    <source>
        <strain evidence="11">Hz1</strain>
        <tissue evidence="11">Whole</tissue>
    </source>
</reference>
<dbReference type="PROSITE" id="PS50114">
    <property type="entry name" value="GATA_ZN_FINGER_2"/>
    <property type="match status" value="1"/>
</dbReference>
<accession>A0A6G3MFY5</accession>
<evidence type="ECO:0000256" key="1">
    <source>
        <dbReference type="ARBA" id="ARBA00004123"/>
    </source>
</evidence>
<dbReference type="CDD" id="cd00202">
    <property type="entry name" value="ZnF_GATA"/>
    <property type="match status" value="1"/>
</dbReference>
<dbReference type="GO" id="GO:0045165">
    <property type="term" value="P:cell fate commitment"/>
    <property type="evidence" value="ECO:0007669"/>
    <property type="project" value="TreeGrafter"/>
</dbReference>
<keyword evidence="8" id="KW-0539">Nucleus</keyword>
<dbReference type="AlphaFoldDB" id="A0A6G3MFY5"/>
<protein>
    <submittedName>
        <fullName evidence="11">GATA-binding factor C (Trinotate prediction)</fullName>
    </submittedName>
</protein>
<keyword evidence="4" id="KW-0862">Zinc</keyword>
<evidence type="ECO:0000256" key="3">
    <source>
        <dbReference type="ARBA" id="ARBA00022771"/>
    </source>
</evidence>
<evidence type="ECO:0000256" key="2">
    <source>
        <dbReference type="ARBA" id="ARBA00022723"/>
    </source>
</evidence>
<evidence type="ECO:0000256" key="9">
    <source>
        <dbReference type="PROSITE-ProRule" id="PRU00094"/>
    </source>
</evidence>
<keyword evidence="3 9" id="KW-0863">Zinc-finger</keyword>